<proteinExistence type="predicted"/>
<protein>
    <submittedName>
        <fullName evidence="1">Uncharacterized protein</fullName>
    </submittedName>
</protein>
<name>A0A392TLR8_9FABA</name>
<evidence type="ECO:0000313" key="1">
    <source>
        <dbReference type="EMBL" id="MCI61544.1"/>
    </source>
</evidence>
<dbReference type="Proteomes" id="UP000265520">
    <property type="component" value="Unassembled WGS sequence"/>
</dbReference>
<reference evidence="1 2" key="1">
    <citation type="journal article" date="2018" name="Front. Plant Sci.">
        <title>Red Clover (Trifolium pratense) and Zigzag Clover (T. medium) - A Picture of Genomic Similarities and Differences.</title>
        <authorList>
            <person name="Dluhosova J."/>
            <person name="Istvanek J."/>
            <person name="Nedelnik J."/>
            <person name="Repkova J."/>
        </authorList>
    </citation>
    <scope>NUCLEOTIDE SEQUENCE [LARGE SCALE GENOMIC DNA]</scope>
    <source>
        <strain evidence="2">cv. 10/8</strain>
        <tissue evidence="1">Leaf</tissue>
    </source>
</reference>
<dbReference type="EMBL" id="LXQA010601693">
    <property type="protein sequence ID" value="MCI61544.1"/>
    <property type="molecule type" value="Genomic_DNA"/>
</dbReference>
<accession>A0A392TLR8</accession>
<feature type="non-terminal residue" evidence="1">
    <location>
        <position position="1"/>
    </location>
</feature>
<comment type="caution">
    <text evidence="1">The sequence shown here is derived from an EMBL/GenBank/DDBJ whole genome shotgun (WGS) entry which is preliminary data.</text>
</comment>
<organism evidence="1 2">
    <name type="scientific">Trifolium medium</name>
    <dbReference type="NCBI Taxonomy" id="97028"/>
    <lineage>
        <taxon>Eukaryota</taxon>
        <taxon>Viridiplantae</taxon>
        <taxon>Streptophyta</taxon>
        <taxon>Embryophyta</taxon>
        <taxon>Tracheophyta</taxon>
        <taxon>Spermatophyta</taxon>
        <taxon>Magnoliopsida</taxon>
        <taxon>eudicotyledons</taxon>
        <taxon>Gunneridae</taxon>
        <taxon>Pentapetalae</taxon>
        <taxon>rosids</taxon>
        <taxon>fabids</taxon>
        <taxon>Fabales</taxon>
        <taxon>Fabaceae</taxon>
        <taxon>Papilionoideae</taxon>
        <taxon>50 kb inversion clade</taxon>
        <taxon>NPAAA clade</taxon>
        <taxon>Hologalegina</taxon>
        <taxon>IRL clade</taxon>
        <taxon>Trifolieae</taxon>
        <taxon>Trifolium</taxon>
    </lineage>
</organism>
<dbReference type="AlphaFoldDB" id="A0A392TLR8"/>
<evidence type="ECO:0000313" key="2">
    <source>
        <dbReference type="Proteomes" id="UP000265520"/>
    </source>
</evidence>
<sequence>AVLRNAQCTYSGLTFDDFYTRAYFAQFFA</sequence>
<keyword evidence="2" id="KW-1185">Reference proteome</keyword>